<sequence>MNVFRPFRYISKLEIEAAAMSVLMSMEAMPNHAPKWPLDSSTVAEFLGLDIVWDTIPDDEQGQIAARILPLEKLIEINESIPQLEGGFGESTIAHEIGHWVLHIDVEEVDRQLRLQTKGINLSLEPLLCRTVNDINGIEWQAQYFAGCLLMPQYILTQVTEGKQLNKWQHLYKIAEELGVTISNLIHRLQDLGFIYLPPNSKTIYLGKNIFKSN</sequence>
<evidence type="ECO:0000313" key="1">
    <source>
        <dbReference type="EMBL" id="VEP13363.1"/>
    </source>
</evidence>
<keyword evidence="2" id="KW-1185">Reference proteome</keyword>
<proteinExistence type="predicted"/>
<dbReference type="Proteomes" id="UP000320055">
    <property type="component" value="Unassembled WGS sequence"/>
</dbReference>
<dbReference type="PANTHER" id="PTHR43236:SF1">
    <property type="entry name" value="BLL7220 PROTEIN"/>
    <property type="match status" value="1"/>
</dbReference>
<dbReference type="AlphaFoldDB" id="A0A563VPL4"/>
<dbReference type="PANTHER" id="PTHR43236">
    <property type="entry name" value="ANTITOXIN HIGA1"/>
    <property type="match status" value="1"/>
</dbReference>
<dbReference type="OrthoDB" id="9816277at2"/>
<organism evidence="1 2">
    <name type="scientific">Hyella patelloides LEGE 07179</name>
    <dbReference type="NCBI Taxonomy" id="945734"/>
    <lineage>
        <taxon>Bacteria</taxon>
        <taxon>Bacillati</taxon>
        <taxon>Cyanobacteriota</taxon>
        <taxon>Cyanophyceae</taxon>
        <taxon>Pleurocapsales</taxon>
        <taxon>Hyellaceae</taxon>
        <taxon>Hyella</taxon>
    </lineage>
</organism>
<evidence type="ECO:0000313" key="2">
    <source>
        <dbReference type="Proteomes" id="UP000320055"/>
    </source>
</evidence>
<gene>
    <name evidence="1" type="ORF">H1P_1970006</name>
</gene>
<accession>A0A563VPL4</accession>
<dbReference type="RefSeq" id="WP_144871639.1">
    <property type="nucleotide sequence ID" value="NZ_LR213947.1"/>
</dbReference>
<dbReference type="Gene3D" id="1.10.10.2910">
    <property type="match status" value="1"/>
</dbReference>
<dbReference type="InterPro" id="IPR052345">
    <property type="entry name" value="Rad_response_metalloprotease"/>
</dbReference>
<dbReference type="EMBL" id="CAACVJ010000109">
    <property type="protein sequence ID" value="VEP13363.1"/>
    <property type="molecule type" value="Genomic_DNA"/>
</dbReference>
<protein>
    <submittedName>
        <fullName evidence="1">Uncharacterized protein</fullName>
    </submittedName>
</protein>
<reference evidence="1 2" key="1">
    <citation type="submission" date="2019-01" db="EMBL/GenBank/DDBJ databases">
        <authorList>
            <person name="Brito A."/>
        </authorList>
    </citation>
    <scope>NUCLEOTIDE SEQUENCE [LARGE SCALE GENOMIC DNA]</scope>
    <source>
        <strain evidence="1">1</strain>
    </source>
</reference>
<name>A0A563VPL4_9CYAN</name>